<accession>A0A7R9KWM3</accession>
<evidence type="ECO:0000313" key="3">
    <source>
        <dbReference type="Proteomes" id="UP000759131"/>
    </source>
</evidence>
<proteinExistence type="predicted"/>
<protein>
    <submittedName>
        <fullName evidence="2">Uncharacterized protein</fullName>
    </submittedName>
</protein>
<gene>
    <name evidence="2" type="ORF">OSB1V03_LOCUS9880</name>
</gene>
<dbReference type="AlphaFoldDB" id="A0A7R9KWM3"/>
<feature type="region of interest" description="Disordered" evidence="1">
    <location>
        <begin position="335"/>
        <end position="375"/>
    </location>
</feature>
<feature type="compositionally biased region" description="Basic residues" evidence="1">
    <location>
        <begin position="335"/>
        <end position="345"/>
    </location>
</feature>
<keyword evidence="3" id="KW-1185">Reference proteome</keyword>
<dbReference type="OrthoDB" id="6531292at2759"/>
<organism evidence="2">
    <name type="scientific">Medioppia subpectinata</name>
    <dbReference type="NCBI Taxonomy" id="1979941"/>
    <lineage>
        <taxon>Eukaryota</taxon>
        <taxon>Metazoa</taxon>
        <taxon>Ecdysozoa</taxon>
        <taxon>Arthropoda</taxon>
        <taxon>Chelicerata</taxon>
        <taxon>Arachnida</taxon>
        <taxon>Acari</taxon>
        <taxon>Acariformes</taxon>
        <taxon>Sarcoptiformes</taxon>
        <taxon>Oribatida</taxon>
        <taxon>Brachypylina</taxon>
        <taxon>Oppioidea</taxon>
        <taxon>Oppiidae</taxon>
        <taxon>Medioppia</taxon>
    </lineage>
</organism>
<dbReference type="EMBL" id="OC861443">
    <property type="protein sequence ID" value="CAD7629463.1"/>
    <property type="molecule type" value="Genomic_DNA"/>
</dbReference>
<reference evidence="2" key="1">
    <citation type="submission" date="2020-11" db="EMBL/GenBank/DDBJ databases">
        <authorList>
            <person name="Tran Van P."/>
        </authorList>
    </citation>
    <scope>NUCLEOTIDE SEQUENCE</scope>
</reference>
<evidence type="ECO:0000256" key="1">
    <source>
        <dbReference type="SAM" id="MobiDB-lite"/>
    </source>
</evidence>
<sequence length="642" mass="69133">MQCINLNGVMMCQNQMGSESFPLENIETIQESKIVSKFSPELPFGETVVEKVDETHVLNDDKPIDDSLDLGLVGSGSSGGSAKGQMQCINLNGVMMCQNQMGSVLFATIVLSNVNFMGDIPEQIQSELDKYPDNLTPSQMKVVEKFIDLYKASVTMFTTISCGGMLSDRRLIKKFCSNSNNISPSVMSSAGSCALKASSDLQTIATKCMSGSASNALSMICKSDSRKQQIDNETAINGTETEPITLLECICNAGYIVLSRCFSAEFSKLTDQSSKQAIKTSIAEIKTCLQNINTDSSSNIEYEIPELSDRSMGLKKMKNSKASKDVKWDKIHKKLRKGSKLHKAKGGQGDGHQHSGTGKHGTGKHPGHAGGMGMSGLMGTNPMGAPVMSPMLSNAPSGTVIDIGLDENGNFIPVGVSGSNVGGVVVKDPNGNTMPWNEFTNNNKPVVGVSGNPAAPVMDSGYSNGVYDMTGNDVVAKPSVMADKTPDDELDESMDEYGRLMRKNPHEYCGIYIVISVLMVSVSDRVIVSAQAPLTETSTWTEISTDASGGQYVIVNTDVIQVSDLIKQPLSQALTTPKCTKQNCKLSLKKLTDIFWKLYQTDKMRHAACIAALDPFILFDSPALTVIMLTTSKPIIMNLFIV</sequence>
<name>A0A7R9KWM3_9ACAR</name>
<feature type="non-terminal residue" evidence="2">
    <location>
        <position position="1"/>
    </location>
</feature>
<dbReference type="Proteomes" id="UP000759131">
    <property type="component" value="Unassembled WGS sequence"/>
</dbReference>
<dbReference type="EMBL" id="CAJPIZ010006868">
    <property type="protein sequence ID" value="CAG2109893.1"/>
    <property type="molecule type" value="Genomic_DNA"/>
</dbReference>
<evidence type="ECO:0000313" key="2">
    <source>
        <dbReference type="EMBL" id="CAD7629463.1"/>
    </source>
</evidence>